<accession>A0A7J5BZW3</accession>
<dbReference type="GO" id="GO:0016787">
    <property type="term" value="F:hydrolase activity"/>
    <property type="evidence" value="ECO:0007669"/>
    <property type="project" value="UniProtKB-KW"/>
</dbReference>
<feature type="compositionally biased region" description="Basic and acidic residues" evidence="1">
    <location>
        <begin position="345"/>
        <end position="359"/>
    </location>
</feature>
<dbReference type="Proteomes" id="UP000467240">
    <property type="component" value="Unassembled WGS sequence"/>
</dbReference>
<name>A0A7J5BZW3_9MICO</name>
<dbReference type="Pfam" id="PF13472">
    <property type="entry name" value="Lipase_GDSL_2"/>
    <property type="match status" value="1"/>
</dbReference>
<keyword evidence="3" id="KW-0378">Hydrolase</keyword>
<dbReference type="InterPro" id="IPR013830">
    <property type="entry name" value="SGNH_hydro"/>
</dbReference>
<feature type="domain" description="SGNH hydrolase-type esterase" evidence="2">
    <location>
        <begin position="24"/>
        <end position="196"/>
    </location>
</feature>
<feature type="region of interest" description="Disordered" evidence="1">
    <location>
        <begin position="278"/>
        <end position="359"/>
    </location>
</feature>
<dbReference type="SUPFAM" id="SSF52266">
    <property type="entry name" value="SGNH hydrolase"/>
    <property type="match status" value="1"/>
</dbReference>
<dbReference type="OrthoDB" id="3465773at2"/>
<feature type="compositionally biased region" description="Basic and acidic residues" evidence="1">
    <location>
        <begin position="305"/>
        <end position="314"/>
    </location>
</feature>
<evidence type="ECO:0000256" key="1">
    <source>
        <dbReference type="SAM" id="MobiDB-lite"/>
    </source>
</evidence>
<keyword evidence="4" id="KW-1185">Reference proteome</keyword>
<sequence>MNADTNGRERDVEHERHPWRRFVALGDSFTEGVGDPEPSAPNGLRGWADRVAEALGADHPDFAYANLAIRGRLLDQIVAEQIEPAIALHPDLVTISAGGNDLIRPGADADAISARFERAIARLRATGATVVVFTGVDTQFAPVFSQMRGKVAIYNENVRAIAAEHDCVVADQWALRSIQNAKMWTSDRLHLNPYGHHEVARMVLRALNVDNDLRELQPEPVRPARWREARTQDIVWAREFLVPWVLRRIRHQSSGDNLQPKRPEPLPLDLLAEQLGTQATEHVARSGAPDAGRAAPQGDVATPIDEIHEVDAPRPLDAADVVAQADGPAEVEGARLPAPDGLGDDPERGASDGRADATP</sequence>
<reference evidence="3 4" key="1">
    <citation type="submission" date="2019-09" db="EMBL/GenBank/DDBJ databases">
        <title>Phylogeny of genus Pseudoclavibacter and closely related genus.</title>
        <authorList>
            <person name="Li Y."/>
        </authorList>
    </citation>
    <scope>NUCLEOTIDE SEQUENCE [LARGE SCALE GENOMIC DNA]</scope>
    <source>
        <strain evidence="3 4">DSM 23821</strain>
    </source>
</reference>
<dbReference type="CDD" id="cd01832">
    <property type="entry name" value="SGNH_hydrolase_like_1"/>
    <property type="match status" value="1"/>
</dbReference>
<protein>
    <submittedName>
        <fullName evidence="3">SGNH/GDSL hydrolase family protein</fullName>
    </submittedName>
</protein>
<dbReference type="AlphaFoldDB" id="A0A7J5BZW3"/>
<evidence type="ECO:0000313" key="3">
    <source>
        <dbReference type="EMBL" id="KAB1660195.1"/>
    </source>
</evidence>
<dbReference type="PANTHER" id="PTHR43784">
    <property type="entry name" value="GDSL-LIKE LIPASE/ACYLHYDROLASE, PUTATIVE (AFU_ORTHOLOGUE AFUA_2G00820)-RELATED"/>
    <property type="match status" value="1"/>
</dbReference>
<organism evidence="3 4">
    <name type="scientific">Pseudoclavibacter chungangensis</name>
    <dbReference type="NCBI Taxonomy" id="587635"/>
    <lineage>
        <taxon>Bacteria</taxon>
        <taxon>Bacillati</taxon>
        <taxon>Actinomycetota</taxon>
        <taxon>Actinomycetes</taxon>
        <taxon>Micrococcales</taxon>
        <taxon>Microbacteriaceae</taxon>
        <taxon>Pseudoclavibacter</taxon>
    </lineage>
</organism>
<dbReference type="PANTHER" id="PTHR43784:SF2">
    <property type="entry name" value="GDSL-LIKE LIPASE_ACYLHYDROLASE, PUTATIVE (AFU_ORTHOLOGUE AFUA_2G00820)-RELATED"/>
    <property type="match status" value="1"/>
</dbReference>
<dbReference type="InterPro" id="IPR036514">
    <property type="entry name" value="SGNH_hydro_sf"/>
</dbReference>
<dbReference type="Gene3D" id="3.40.50.1110">
    <property type="entry name" value="SGNH hydrolase"/>
    <property type="match status" value="1"/>
</dbReference>
<evidence type="ECO:0000313" key="4">
    <source>
        <dbReference type="Proteomes" id="UP000467240"/>
    </source>
</evidence>
<comment type="caution">
    <text evidence="3">The sequence shown here is derived from an EMBL/GenBank/DDBJ whole genome shotgun (WGS) entry which is preliminary data.</text>
</comment>
<proteinExistence type="predicted"/>
<dbReference type="EMBL" id="WBJZ01000004">
    <property type="protein sequence ID" value="KAB1660195.1"/>
    <property type="molecule type" value="Genomic_DNA"/>
</dbReference>
<gene>
    <name evidence="3" type="ORF">F8O01_04570</name>
</gene>
<dbReference type="InterPro" id="IPR053140">
    <property type="entry name" value="GDSL_Rv0518-like"/>
</dbReference>
<evidence type="ECO:0000259" key="2">
    <source>
        <dbReference type="Pfam" id="PF13472"/>
    </source>
</evidence>